<organism evidence="3 4">
    <name type="scientific">Schizophyllum amplum</name>
    <dbReference type="NCBI Taxonomy" id="97359"/>
    <lineage>
        <taxon>Eukaryota</taxon>
        <taxon>Fungi</taxon>
        <taxon>Dikarya</taxon>
        <taxon>Basidiomycota</taxon>
        <taxon>Agaricomycotina</taxon>
        <taxon>Agaricomycetes</taxon>
        <taxon>Agaricomycetidae</taxon>
        <taxon>Agaricales</taxon>
        <taxon>Schizophyllaceae</taxon>
        <taxon>Schizophyllum</taxon>
    </lineage>
</organism>
<feature type="compositionally biased region" description="Polar residues" evidence="1">
    <location>
        <begin position="1"/>
        <end position="20"/>
    </location>
</feature>
<comment type="caution">
    <text evidence="3">The sequence shown here is derived from an EMBL/GenBank/DDBJ whole genome shotgun (WGS) entry which is preliminary data.</text>
</comment>
<evidence type="ECO:0000313" key="4">
    <source>
        <dbReference type="Proteomes" id="UP000320762"/>
    </source>
</evidence>
<protein>
    <recommendedName>
        <fullName evidence="2">Fungal-type protein kinase domain-containing protein</fullName>
    </recommendedName>
</protein>
<dbReference type="InterPro" id="IPR011009">
    <property type="entry name" value="Kinase-like_dom_sf"/>
</dbReference>
<evidence type="ECO:0000313" key="3">
    <source>
        <dbReference type="EMBL" id="TRM65723.1"/>
    </source>
</evidence>
<evidence type="ECO:0000259" key="2">
    <source>
        <dbReference type="Pfam" id="PF17667"/>
    </source>
</evidence>
<name>A0A550CLP5_9AGAR</name>
<accession>A0A550CLP5</accession>
<sequence>MQHATAYNSLNDSPRKSPTTHPEAREEENTAQARTMHTRSAENHTRECTVDDFYATYITPKGWKRVNNTSMRGIISKLTEGGHINEDGQWRDLLTDEKFHGENAHFGRLAKVVEAVVEAASSQMPRRFAKNKRTCLFNSRPDNETLSEVEGSSFHVDAFNHFAKSTYTSDSSSGSAQYTTLGSGSGNTCNINTADVTFSYEFKLQKDDKKVLDDDMKTIGAAGHYLFADLRRASHFALTSEGKWARLWNHSRSHSAVTLFFDIHKNKEELIQGILFSSFADEFQLGFDPTVVRVLDSKKYWQYQFDVCHNDGTTHTYQTTEILHENCAAALYTRAMRVFKVRRVSERGDGLSLLDCDDNVLRDYWLWDDDDTLLEREIQNSLRAKFKEAAASDEEFEEIWKHFLHIEADGVVAWNGYRDAVPAPPAASTPYKFADPLNPKGSKSSKARVEGSTPRQEAGYIGPARPAQLESAPLQLHGRKHCRTLYTEVCVDLYKVDDPALFFFALEESVFTISWLRRVDSMHRDMSPGNTMLWQLAAADESNSPSKKPLCERYVTKMADLEYLKDYDKISMHDPITGTGDYMAIEVSHRMHLFYDSGLSGLLARRYFSYNFLHDLESILWMALDFVMHRMPRDRLLDKATWATCREHAVCMVSHANRLFVNTTEPVSARELLIKDVEASEELKETLASVYGLESPLVALADLLPTLRRTYKTVEDSTIVPHGSTRNAPQVTERMAASLFHANAKIYDDARKVFRDIITHYTPSEGLQPLVLLSQVDLQTGELLISEPAEGSKDQPMHDISPTATAHQEPPASAESECTTRKRKSADAARAKPAKRARTTPAPAPQKAPRKAAPHKQPATEHVILRRSKRLQASAESNAGGQQQGTTKSTKGSGSKKR</sequence>
<proteinExistence type="predicted"/>
<feature type="domain" description="Fungal-type protein kinase" evidence="2">
    <location>
        <begin position="192"/>
        <end position="624"/>
    </location>
</feature>
<dbReference type="InterPro" id="IPR040976">
    <property type="entry name" value="Pkinase_fungal"/>
</dbReference>
<dbReference type="Pfam" id="PF17667">
    <property type="entry name" value="Pkinase_fungal"/>
    <property type="match status" value="1"/>
</dbReference>
<evidence type="ECO:0000256" key="1">
    <source>
        <dbReference type="SAM" id="MobiDB-lite"/>
    </source>
</evidence>
<feature type="compositionally biased region" description="Low complexity" evidence="1">
    <location>
        <begin position="880"/>
        <end position="898"/>
    </location>
</feature>
<dbReference type="EMBL" id="VDMD01000004">
    <property type="protein sequence ID" value="TRM65723.1"/>
    <property type="molecule type" value="Genomic_DNA"/>
</dbReference>
<reference evidence="3 4" key="1">
    <citation type="journal article" date="2019" name="New Phytol.">
        <title>Comparative genomics reveals unique wood-decay strategies and fruiting body development in the Schizophyllaceae.</title>
        <authorList>
            <person name="Almasi E."/>
            <person name="Sahu N."/>
            <person name="Krizsan K."/>
            <person name="Balint B."/>
            <person name="Kovacs G.M."/>
            <person name="Kiss B."/>
            <person name="Cseklye J."/>
            <person name="Drula E."/>
            <person name="Henrissat B."/>
            <person name="Nagy I."/>
            <person name="Chovatia M."/>
            <person name="Adam C."/>
            <person name="LaButti K."/>
            <person name="Lipzen A."/>
            <person name="Riley R."/>
            <person name="Grigoriev I.V."/>
            <person name="Nagy L.G."/>
        </authorList>
    </citation>
    <scope>NUCLEOTIDE SEQUENCE [LARGE SCALE GENOMIC DNA]</scope>
    <source>
        <strain evidence="3 4">NL-1724</strain>
    </source>
</reference>
<feature type="region of interest" description="Disordered" evidence="1">
    <location>
        <begin position="431"/>
        <end position="460"/>
    </location>
</feature>
<feature type="region of interest" description="Disordered" evidence="1">
    <location>
        <begin position="787"/>
        <end position="898"/>
    </location>
</feature>
<feature type="region of interest" description="Disordered" evidence="1">
    <location>
        <begin position="1"/>
        <end position="44"/>
    </location>
</feature>
<dbReference type="AlphaFoldDB" id="A0A550CLP5"/>
<gene>
    <name evidence="3" type="ORF">BD626DRAFT_397737</name>
</gene>
<dbReference type="OrthoDB" id="3260094at2759"/>
<keyword evidence="4" id="KW-1185">Reference proteome</keyword>
<dbReference type="SUPFAM" id="SSF56112">
    <property type="entry name" value="Protein kinase-like (PK-like)"/>
    <property type="match status" value="1"/>
</dbReference>
<dbReference type="Proteomes" id="UP000320762">
    <property type="component" value="Unassembled WGS sequence"/>
</dbReference>